<evidence type="ECO:0000313" key="2">
    <source>
        <dbReference type="Proteomes" id="UP000785759"/>
    </source>
</evidence>
<comment type="caution">
    <text evidence="1">The sequence shown here is derived from an EMBL/GenBank/DDBJ whole genome shotgun (WGS) entry which is preliminary data.</text>
</comment>
<dbReference type="Gene3D" id="3.30.70.1210">
    <property type="entry name" value="Crispr-associated protein, domain 2"/>
    <property type="match status" value="1"/>
</dbReference>
<dbReference type="Gene3D" id="3.30.70.1200">
    <property type="entry name" value="Crispr-associated protein, domain 1"/>
    <property type="match status" value="1"/>
</dbReference>
<organism evidence="1 2">
    <name type="scientific">Levilactobacillus brevis</name>
    <name type="common">Lactobacillus brevis</name>
    <dbReference type="NCBI Taxonomy" id="1580"/>
    <lineage>
        <taxon>Bacteria</taxon>
        <taxon>Bacillati</taxon>
        <taxon>Bacillota</taxon>
        <taxon>Bacilli</taxon>
        <taxon>Lactobacillales</taxon>
        <taxon>Lactobacillaceae</taxon>
        <taxon>Levilactobacillus</taxon>
    </lineage>
</organism>
<evidence type="ECO:0000313" key="1">
    <source>
        <dbReference type="EMBL" id="TOZ02633.1"/>
    </source>
</evidence>
<dbReference type="AlphaFoldDB" id="A0AAJ5FM58"/>
<dbReference type="Pfam" id="PF08798">
    <property type="entry name" value="CRISPR_assoc"/>
    <property type="match status" value="1"/>
</dbReference>
<dbReference type="Proteomes" id="UP000785759">
    <property type="component" value="Unassembled WGS sequence"/>
</dbReference>
<accession>A0AAJ5FM58</accession>
<dbReference type="EMBL" id="QFDK01000012">
    <property type="protein sequence ID" value="TOZ02633.1"/>
    <property type="molecule type" value="Genomic_DNA"/>
</dbReference>
<dbReference type="RefSeq" id="WP_110139247.1">
    <property type="nucleotide sequence ID" value="NZ_CP021456.1"/>
</dbReference>
<reference evidence="1" key="1">
    <citation type="submission" date="2018-05" db="EMBL/GenBank/DDBJ databases">
        <title>Genome Comparison of Lactic Acid Bacteria Isolated from non-Wheat Sourdough.</title>
        <authorList>
            <person name="Rice T."/>
            <person name="Axel C."/>
            <person name="Lynch K.M."/>
            <person name="Benz C."/>
            <person name="Arendt E.K."/>
            <person name="Coffey A."/>
        </authorList>
    </citation>
    <scope>NUCLEOTIDE SEQUENCE</scope>
    <source>
        <strain evidence="1">TR055</strain>
    </source>
</reference>
<dbReference type="SUPFAM" id="SSF117987">
    <property type="entry name" value="CRISPR-associated protein"/>
    <property type="match status" value="2"/>
</dbReference>
<gene>
    <name evidence="1" type="primary">cas6e</name>
    <name evidence="1" type="ORF">DIS17_10335</name>
</gene>
<name>A0AAJ5FM58_LEVBR</name>
<dbReference type="NCBIfam" id="TIGR01907">
    <property type="entry name" value="casE_Cse3"/>
    <property type="match status" value="1"/>
</dbReference>
<dbReference type="InterPro" id="IPR010179">
    <property type="entry name" value="CRISPR-assoc_prot_Cse3"/>
</dbReference>
<sequence>MYLSRVEIDVKNRYKTKELTHLGAFHNWVEQSFPAEVAAGKRPRHLWRIDQLAGKKYLLVLSEAAPDLEQLTQYGVPKTAVTKPYDRWLESIHEGQILRFRLTANPTRSISRPGARQGRIVPHITVDQQRKWLIDRADGLGFQLVEQQVVTGDEPRLAFDIVGREWPVLRRKAGRDVRLSRVTFEGLLRVADVPEFRRALTKGIGREKAFGMGLMTVIPAGER</sequence>
<protein>
    <submittedName>
        <fullName evidence="1">Type I-E CRISPR-associated protein Cas6/Cse3/CasE</fullName>
    </submittedName>
</protein>
<proteinExistence type="predicted"/>
<dbReference type="SMART" id="SM01101">
    <property type="entry name" value="CRISPR_assoc"/>
    <property type="match status" value="1"/>
</dbReference>
<dbReference type="CDD" id="cd09727">
    <property type="entry name" value="Cas6_I-E"/>
    <property type="match status" value="1"/>
</dbReference>